<feature type="chain" id="PRO_5046007226" description="MORN repeat protein" evidence="1">
    <location>
        <begin position="20"/>
        <end position="314"/>
    </location>
</feature>
<reference evidence="3" key="1">
    <citation type="journal article" date="2019" name="Int. J. Syst. Evol. Microbiol.">
        <title>The Global Catalogue of Microorganisms (GCM) 10K type strain sequencing project: providing services to taxonomists for standard genome sequencing and annotation.</title>
        <authorList>
            <consortium name="The Broad Institute Genomics Platform"/>
            <consortium name="The Broad Institute Genome Sequencing Center for Infectious Disease"/>
            <person name="Wu L."/>
            <person name="Ma J."/>
        </authorList>
    </citation>
    <scope>NUCLEOTIDE SEQUENCE [LARGE SCALE GENOMIC DNA]</scope>
    <source>
        <strain evidence="3">CCUG 49679</strain>
    </source>
</reference>
<dbReference type="Pfam" id="PF07661">
    <property type="entry name" value="MORN_2"/>
    <property type="match status" value="2"/>
</dbReference>
<keyword evidence="3" id="KW-1185">Reference proteome</keyword>
<name>A0ABW1PQ31_9FLAO</name>
<dbReference type="InterPro" id="IPR011652">
    <property type="entry name" value="MORN_2"/>
</dbReference>
<organism evidence="2 3">
    <name type="scientific">Flavobacterium qiangtangense</name>
    <dbReference type="NCBI Taxonomy" id="1442595"/>
    <lineage>
        <taxon>Bacteria</taxon>
        <taxon>Pseudomonadati</taxon>
        <taxon>Bacteroidota</taxon>
        <taxon>Flavobacteriia</taxon>
        <taxon>Flavobacteriales</taxon>
        <taxon>Flavobacteriaceae</taxon>
        <taxon>Flavobacterium</taxon>
    </lineage>
</organism>
<sequence length="314" mass="35636">MKSNLLSALFLMMSLSTFAQNENDKKVFLDSLWRETTSDYKYFRIIKNYNLVQDEYQFEDYYKSGNLQMRGMSISNETLIEKGGFTFFHENGNIKQIISYENGVPVGNTISYYENGKKKFDGEYLKNDKNLKIAGPLKIESYWNPNNEQTVINGNGFFKDEADNEVSEGNLKNGLKTGVWKGTSATYKLSFTESYENGTLISGESTDETGEKHKYDKIFEQPEPTKGFGDFYKFVGANFLIPEDEPVNARLMVGFVVNKDSSVSNVNVVKSINSALDKEGIRIVSLYKGWGVGKFRGIIVRTSFTIPIKIVVED</sequence>
<dbReference type="Proteomes" id="UP001596287">
    <property type="component" value="Unassembled WGS sequence"/>
</dbReference>
<gene>
    <name evidence="2" type="ORF">ACFPVY_10360</name>
</gene>
<keyword evidence="1" id="KW-0732">Signal</keyword>
<dbReference type="EMBL" id="JBHSQB010000007">
    <property type="protein sequence ID" value="MFC6097046.1"/>
    <property type="molecule type" value="Genomic_DNA"/>
</dbReference>
<evidence type="ECO:0000256" key="1">
    <source>
        <dbReference type="SAM" id="SignalP"/>
    </source>
</evidence>
<dbReference type="Gene3D" id="3.30.1150.10">
    <property type="match status" value="1"/>
</dbReference>
<feature type="signal peptide" evidence="1">
    <location>
        <begin position="1"/>
        <end position="19"/>
    </location>
</feature>
<evidence type="ECO:0000313" key="2">
    <source>
        <dbReference type="EMBL" id="MFC6097046.1"/>
    </source>
</evidence>
<dbReference type="SUPFAM" id="SSF82185">
    <property type="entry name" value="Histone H3 K4-specific methyltransferase SET7/9 N-terminal domain"/>
    <property type="match status" value="1"/>
</dbReference>
<evidence type="ECO:0000313" key="3">
    <source>
        <dbReference type="Proteomes" id="UP001596287"/>
    </source>
</evidence>
<comment type="caution">
    <text evidence="2">The sequence shown here is derived from an EMBL/GenBank/DDBJ whole genome shotgun (WGS) entry which is preliminary data.</text>
</comment>
<protein>
    <recommendedName>
        <fullName evidence="4">MORN repeat protein</fullName>
    </recommendedName>
</protein>
<evidence type="ECO:0008006" key="4">
    <source>
        <dbReference type="Google" id="ProtNLM"/>
    </source>
</evidence>
<accession>A0ABW1PQ31</accession>
<dbReference type="RefSeq" id="WP_379791925.1">
    <property type="nucleotide sequence ID" value="NZ_JBHSQB010000007.1"/>
</dbReference>
<proteinExistence type="predicted"/>
<dbReference type="Gene3D" id="3.90.930.1">
    <property type="match status" value="1"/>
</dbReference>